<keyword evidence="2" id="KW-0645">Protease</keyword>
<dbReference type="OrthoDB" id="11450at10239"/>
<evidence type="ECO:0000259" key="1">
    <source>
        <dbReference type="SMART" id="SM00731"/>
    </source>
</evidence>
<dbReference type="InterPro" id="IPR006640">
    <property type="entry name" value="SprT-like_domain"/>
</dbReference>
<keyword evidence="2" id="KW-0378">Hydrolase</keyword>
<feature type="domain" description="SprT-like" evidence="1">
    <location>
        <begin position="1"/>
        <end position="142"/>
    </location>
</feature>
<dbReference type="KEGG" id="vg:19488178"/>
<reference evidence="2 3" key="1">
    <citation type="submission" date="2014-02" db="EMBL/GenBank/DDBJ databases">
        <authorList>
            <person name="Cornely K.A."/>
            <person name="Jancevski A.V."/>
            <person name="Rogers S.R."/>
            <person name="Scola S.E."/>
            <person name="Pinches R.S."/>
            <person name="Perri C.M."/>
            <person name="Brown M.S."/>
            <person name="Cavedon W.D."/>
            <person name="Dubois H.M."/>
            <person name="Fernando M.A."/>
            <person name="Austriaco N."/>
            <person name="Bradley K.W."/>
            <person name="Clarke D.Q."/>
            <person name="Lewis M.F."/>
            <person name="Barker L.P."/>
            <person name="Bailey C."/>
            <person name="Asai D.J."/>
            <person name="Garber M.L."/>
            <person name="Bowman C.A."/>
            <person name="Russell D.A."/>
            <person name="Pope W.H."/>
            <person name="Jacobs-Sera D."/>
            <person name="Hendrix R.W."/>
            <person name="Hatfull G.F."/>
        </authorList>
    </citation>
    <scope>NUCLEOTIDE SEQUENCE [LARGE SCALE GENOMIC DNA]</scope>
</reference>
<sequence length="193" mass="21320">MTNHMTPAQARRITTDLLREHGLTGWAVTFDNARRRAGQCSYRTRQISLSKPLMAQRSYDDTMMTITHELAHALVGHSHGHDAVWAAKHRSLGGNGKRCFEHFDESAPWIGTCGHGKQFARYRAPKRLDGWRCRCARGGSPITWQTRAQRAAEAAVVAVAQARRVAAPAPAAAEVSRTIVSRPVGRGQQLGLF</sequence>
<proteinExistence type="predicted"/>
<dbReference type="GeneID" id="19488178"/>
<dbReference type="Proteomes" id="UP000024442">
    <property type="component" value="Segment"/>
</dbReference>
<name>A0A023W5I8_9CAUD</name>
<dbReference type="Pfam" id="PF10263">
    <property type="entry name" value="SprT-like"/>
    <property type="match status" value="1"/>
</dbReference>
<evidence type="ECO:0000313" key="3">
    <source>
        <dbReference type="Proteomes" id="UP000024442"/>
    </source>
</evidence>
<dbReference type="SMART" id="SM00731">
    <property type="entry name" value="SprT"/>
    <property type="match status" value="1"/>
</dbReference>
<dbReference type="GO" id="GO:0006508">
    <property type="term" value="P:proteolysis"/>
    <property type="evidence" value="ECO:0007669"/>
    <property type="project" value="UniProtKB-KW"/>
</dbReference>
<evidence type="ECO:0000313" key="2">
    <source>
        <dbReference type="EMBL" id="AHY26905.1"/>
    </source>
</evidence>
<dbReference type="Gene3D" id="3.30.2010.10">
    <property type="entry name" value="Metalloproteases ('zincins'), catalytic domain"/>
    <property type="match status" value="1"/>
</dbReference>
<dbReference type="EMBL" id="KJ510412">
    <property type="protein sequence ID" value="AHY26905.1"/>
    <property type="molecule type" value="Genomic_DNA"/>
</dbReference>
<dbReference type="GO" id="GO:0008233">
    <property type="term" value="F:peptidase activity"/>
    <property type="evidence" value="ECO:0007669"/>
    <property type="project" value="UniProtKB-KW"/>
</dbReference>
<organism evidence="2 3">
    <name type="scientific">Mycobacterium phage ZoeJ</name>
    <dbReference type="NCBI Taxonomy" id="1486427"/>
    <lineage>
        <taxon>Viruses</taxon>
        <taxon>Duplodnaviria</taxon>
        <taxon>Heunggongvirae</taxon>
        <taxon>Uroviricota</taxon>
        <taxon>Caudoviricetes</taxon>
        <taxon>Weiservirinae</taxon>
        <taxon>Timquatrovirus</taxon>
        <taxon>Timquatrovirus zoeJ</taxon>
    </lineage>
</organism>
<dbReference type="RefSeq" id="YP_009032475.1">
    <property type="nucleotide sequence ID" value="NC_024147.1"/>
</dbReference>
<gene>
    <name evidence="2" type="primary">81</name>
    <name evidence="2" type="ORF">PBI_ZOEJ_81</name>
</gene>
<protein>
    <submittedName>
        <fullName evidence="2">SprT-like protease</fullName>
    </submittedName>
</protein>
<keyword evidence="3" id="KW-1185">Reference proteome</keyword>
<dbReference type="GO" id="GO:0006950">
    <property type="term" value="P:response to stress"/>
    <property type="evidence" value="ECO:0007669"/>
    <property type="project" value="UniProtKB-ARBA"/>
</dbReference>
<accession>A0A023W5I8</accession>